<evidence type="ECO:0000313" key="1">
    <source>
        <dbReference type="EMBL" id="TDV54773.1"/>
    </source>
</evidence>
<keyword evidence="2" id="KW-1185">Reference proteome</keyword>
<gene>
    <name evidence="1" type="ORF">CLV71_10313</name>
</gene>
<accession>A0A4R7VXC8</accession>
<dbReference type="Pfam" id="PF05488">
    <property type="entry name" value="PAAR_motif"/>
    <property type="match status" value="1"/>
</dbReference>
<proteinExistence type="predicted"/>
<dbReference type="AlphaFoldDB" id="A0A4R7VXC8"/>
<evidence type="ECO:0000313" key="2">
    <source>
        <dbReference type="Proteomes" id="UP000294927"/>
    </source>
</evidence>
<dbReference type="RefSeq" id="WP_133901925.1">
    <property type="nucleotide sequence ID" value="NZ_SOCP01000003.1"/>
</dbReference>
<dbReference type="EMBL" id="SOCP01000003">
    <property type="protein sequence ID" value="TDV54773.1"/>
    <property type="molecule type" value="Genomic_DNA"/>
</dbReference>
<name>A0A4R7VXC8_9PSEU</name>
<dbReference type="Gene3D" id="2.60.200.60">
    <property type="match status" value="1"/>
</dbReference>
<organism evidence="1 2">
    <name type="scientific">Actinophytocola oryzae</name>
    <dbReference type="NCBI Taxonomy" id="502181"/>
    <lineage>
        <taxon>Bacteria</taxon>
        <taxon>Bacillati</taxon>
        <taxon>Actinomycetota</taxon>
        <taxon>Actinomycetes</taxon>
        <taxon>Pseudonocardiales</taxon>
        <taxon>Pseudonocardiaceae</taxon>
    </lineage>
</organism>
<reference evidence="1 2" key="1">
    <citation type="submission" date="2019-03" db="EMBL/GenBank/DDBJ databases">
        <title>Genomic Encyclopedia of Archaeal and Bacterial Type Strains, Phase II (KMG-II): from individual species to whole genera.</title>
        <authorList>
            <person name="Goeker M."/>
        </authorList>
    </citation>
    <scope>NUCLEOTIDE SEQUENCE [LARGE SCALE GENOMIC DNA]</scope>
    <source>
        <strain evidence="1 2">DSM 45499</strain>
    </source>
</reference>
<sequence>MPPAARLGDKTNHGGAIGPPAGPLAAEVATVLIEKAPAAVVGSVHVCVKYPDTLMGPANLVLPPTGPRTVYVGGVPVAAVRDRTACGATILLGSTTVFIGGPL</sequence>
<dbReference type="Proteomes" id="UP000294927">
    <property type="component" value="Unassembled WGS sequence"/>
</dbReference>
<protein>
    <submittedName>
        <fullName evidence="1">Putative Zn-binding protein involved in type VI secretion</fullName>
    </submittedName>
</protein>
<comment type="caution">
    <text evidence="1">The sequence shown here is derived from an EMBL/GenBank/DDBJ whole genome shotgun (WGS) entry which is preliminary data.</text>
</comment>
<dbReference type="OrthoDB" id="197187at2"/>
<dbReference type="InterPro" id="IPR008727">
    <property type="entry name" value="PAAR_motif"/>
</dbReference>